<accession>A0A5M6IIE3</accession>
<dbReference type="Pfam" id="PF09361">
    <property type="entry name" value="Phasin_2"/>
    <property type="match status" value="1"/>
</dbReference>
<dbReference type="NCBIfam" id="TIGR01841">
    <property type="entry name" value="phasin"/>
    <property type="match status" value="1"/>
</dbReference>
<protein>
    <submittedName>
        <fullName evidence="2">Phasin family protein</fullName>
    </submittedName>
</protein>
<organism evidence="2 3">
    <name type="scientific">Rhodovastum atsumiense</name>
    <dbReference type="NCBI Taxonomy" id="504468"/>
    <lineage>
        <taxon>Bacteria</taxon>
        <taxon>Pseudomonadati</taxon>
        <taxon>Pseudomonadota</taxon>
        <taxon>Alphaproteobacteria</taxon>
        <taxon>Acetobacterales</taxon>
        <taxon>Acetobacteraceae</taxon>
        <taxon>Rhodovastum</taxon>
    </lineage>
</organism>
<dbReference type="AlphaFoldDB" id="A0A5M6IIE3"/>
<evidence type="ECO:0000259" key="1">
    <source>
        <dbReference type="Pfam" id="PF09361"/>
    </source>
</evidence>
<reference evidence="2 3" key="1">
    <citation type="submission" date="2019-09" db="EMBL/GenBank/DDBJ databases">
        <title>Genome sequence of Rhodovastum atsumiense, a diverse member of the Acetobacteraceae family of non-sulfur purple photosynthetic bacteria.</title>
        <authorList>
            <person name="Meyer T."/>
            <person name="Kyndt J."/>
        </authorList>
    </citation>
    <scope>NUCLEOTIDE SEQUENCE [LARGE SCALE GENOMIC DNA]</scope>
    <source>
        <strain evidence="2 3">DSM 21279</strain>
    </source>
</reference>
<comment type="caution">
    <text evidence="2">The sequence shown here is derived from an EMBL/GenBank/DDBJ whole genome shotgun (WGS) entry which is preliminary data.</text>
</comment>
<dbReference type="OrthoDB" id="7270762at2"/>
<dbReference type="Proteomes" id="UP000325255">
    <property type="component" value="Unassembled WGS sequence"/>
</dbReference>
<dbReference type="InterPro" id="IPR010127">
    <property type="entry name" value="Phasin_subfam-1"/>
</dbReference>
<evidence type="ECO:0000313" key="2">
    <source>
        <dbReference type="EMBL" id="KAA5608043.1"/>
    </source>
</evidence>
<name>A0A5M6IIE3_9PROT</name>
<sequence length="120" mass="12705">MVDKAFKTVEDLVAFNQGNFEAFVKSGQIWFAGVQDLSKAVAATAQAQIDATVATVKALAGVKSLKEAVDLQTGLARSHVEKVVAETSKLTDASLKLAEQSWAPINARVTLAVEKFGRAA</sequence>
<dbReference type="InterPro" id="IPR018968">
    <property type="entry name" value="Phasin"/>
</dbReference>
<dbReference type="EMBL" id="VWPK01000112">
    <property type="protein sequence ID" value="KAA5608043.1"/>
    <property type="molecule type" value="Genomic_DNA"/>
</dbReference>
<feature type="domain" description="Phasin" evidence="1">
    <location>
        <begin position="10"/>
        <end position="109"/>
    </location>
</feature>
<proteinExistence type="predicted"/>
<evidence type="ECO:0000313" key="3">
    <source>
        <dbReference type="Proteomes" id="UP000325255"/>
    </source>
</evidence>
<keyword evidence="3" id="KW-1185">Reference proteome</keyword>
<gene>
    <name evidence="2" type="ORF">F1189_30960</name>
</gene>